<comment type="similarity">
    <text evidence="1">Belongs to the H-rev107 family.</text>
</comment>
<dbReference type="GO" id="GO:0008970">
    <property type="term" value="F:phospholipase A1 activity"/>
    <property type="evidence" value="ECO:0007669"/>
    <property type="project" value="TreeGrafter"/>
</dbReference>
<dbReference type="AlphaFoldDB" id="A0A7D9IGI4"/>
<keyword evidence="3" id="KW-0378">Hydrolase</keyword>
<accession>A0A7D9IGI4</accession>
<dbReference type="Gene3D" id="3.90.1720.10">
    <property type="entry name" value="endopeptidase domain like (from Nostoc punctiforme)"/>
    <property type="match status" value="1"/>
</dbReference>
<dbReference type="Pfam" id="PF04970">
    <property type="entry name" value="LRAT"/>
    <property type="match status" value="1"/>
</dbReference>
<dbReference type="EMBL" id="CACRXK020005222">
    <property type="protein sequence ID" value="CAB4005508.1"/>
    <property type="molecule type" value="Genomic_DNA"/>
</dbReference>
<evidence type="ECO:0000256" key="3">
    <source>
        <dbReference type="ARBA" id="ARBA00022801"/>
    </source>
</evidence>
<evidence type="ECO:0000256" key="1">
    <source>
        <dbReference type="ARBA" id="ARBA00007824"/>
    </source>
</evidence>
<reference evidence="5" key="1">
    <citation type="submission" date="2020-04" db="EMBL/GenBank/DDBJ databases">
        <authorList>
            <person name="Alioto T."/>
            <person name="Alioto T."/>
            <person name="Gomez Garrido J."/>
        </authorList>
    </citation>
    <scope>NUCLEOTIDE SEQUENCE</scope>
    <source>
        <strain evidence="5">A484AB</strain>
    </source>
</reference>
<organism evidence="5 6">
    <name type="scientific">Paramuricea clavata</name>
    <name type="common">Red gorgonian</name>
    <name type="synonym">Violescent sea-whip</name>
    <dbReference type="NCBI Taxonomy" id="317549"/>
    <lineage>
        <taxon>Eukaryota</taxon>
        <taxon>Metazoa</taxon>
        <taxon>Cnidaria</taxon>
        <taxon>Anthozoa</taxon>
        <taxon>Octocorallia</taxon>
        <taxon>Malacalcyonacea</taxon>
        <taxon>Plexauridae</taxon>
        <taxon>Paramuricea</taxon>
    </lineage>
</organism>
<dbReference type="GO" id="GO:0016410">
    <property type="term" value="F:N-acyltransferase activity"/>
    <property type="evidence" value="ECO:0007669"/>
    <property type="project" value="TreeGrafter"/>
</dbReference>
<evidence type="ECO:0000313" key="6">
    <source>
        <dbReference type="Proteomes" id="UP001152795"/>
    </source>
</evidence>
<name>A0A7D9IGI4_PARCT</name>
<proteinExistence type="inferred from homology"/>
<keyword evidence="2" id="KW-0808">Transferase</keyword>
<dbReference type="InterPro" id="IPR007053">
    <property type="entry name" value="LRAT_dom"/>
</dbReference>
<evidence type="ECO:0000313" key="5">
    <source>
        <dbReference type="EMBL" id="CAB4005508.1"/>
    </source>
</evidence>
<dbReference type="OrthoDB" id="5976215at2759"/>
<dbReference type="GO" id="GO:0004623">
    <property type="term" value="F:phospholipase A2 activity"/>
    <property type="evidence" value="ECO:0007669"/>
    <property type="project" value="TreeGrafter"/>
</dbReference>
<dbReference type="PANTHER" id="PTHR13943:SF77">
    <property type="entry name" value="LRAT DOMAIN-CONTAINING PROTEIN"/>
    <property type="match status" value="1"/>
</dbReference>
<protein>
    <submittedName>
        <fullName evidence="5">Uncharacterized protein</fullName>
    </submittedName>
</protein>
<evidence type="ECO:0000256" key="4">
    <source>
        <dbReference type="ARBA" id="ARBA00023098"/>
    </source>
</evidence>
<sequence length="174" mass="20095">MEYSLVELDTISDLPPGTQIAVKSFVKNLEPLLIFLLPVINPDGRYYYHHGVYLGNGQVINFHGESKADAKPRRCNVEEFRSRSEVDGKIYKVIYRNTATVLRVHDTLVRANKVLERPEEWPKFHIIYNNCETFATWLKTGQGFSVQVQDRLIYGLTSMIALGLLILFLYKYSH</sequence>
<keyword evidence="6" id="KW-1185">Reference proteome</keyword>
<dbReference type="Proteomes" id="UP001152795">
    <property type="component" value="Unassembled WGS sequence"/>
</dbReference>
<keyword evidence="4" id="KW-0443">Lipid metabolism</keyword>
<dbReference type="GO" id="GO:0005737">
    <property type="term" value="C:cytoplasm"/>
    <property type="evidence" value="ECO:0007669"/>
    <property type="project" value="TreeGrafter"/>
</dbReference>
<dbReference type="PROSITE" id="PS51934">
    <property type="entry name" value="LRAT"/>
    <property type="match status" value="1"/>
</dbReference>
<evidence type="ECO:0000256" key="2">
    <source>
        <dbReference type="ARBA" id="ARBA00022679"/>
    </source>
</evidence>
<gene>
    <name evidence="5" type="ORF">PACLA_8A004351</name>
</gene>
<dbReference type="PANTHER" id="PTHR13943">
    <property type="entry name" value="HRAS-LIKE SUPPRESSOR - RELATED"/>
    <property type="match status" value="1"/>
</dbReference>
<dbReference type="InterPro" id="IPR051496">
    <property type="entry name" value="H-rev107_PLA/AT"/>
</dbReference>
<dbReference type="GO" id="GO:0070292">
    <property type="term" value="P:N-acylphosphatidylethanolamine metabolic process"/>
    <property type="evidence" value="ECO:0007669"/>
    <property type="project" value="TreeGrafter"/>
</dbReference>
<comment type="caution">
    <text evidence="5">The sequence shown here is derived from an EMBL/GenBank/DDBJ whole genome shotgun (WGS) entry which is preliminary data.</text>
</comment>